<evidence type="ECO:0000313" key="3">
    <source>
        <dbReference type="Proteomes" id="UP000257109"/>
    </source>
</evidence>
<keyword evidence="3" id="KW-1185">Reference proteome</keyword>
<dbReference type="OrthoDB" id="1747743at2759"/>
<feature type="non-terminal residue" evidence="2">
    <location>
        <position position="1"/>
    </location>
</feature>
<dbReference type="Proteomes" id="UP000257109">
    <property type="component" value="Unassembled WGS sequence"/>
</dbReference>
<proteinExistence type="predicted"/>
<comment type="caution">
    <text evidence="2">The sequence shown here is derived from an EMBL/GenBank/DDBJ whole genome shotgun (WGS) entry which is preliminary data.</text>
</comment>
<accession>A0A371ESS3</accession>
<feature type="region of interest" description="Disordered" evidence="1">
    <location>
        <begin position="123"/>
        <end position="142"/>
    </location>
</feature>
<protein>
    <submittedName>
        <fullName evidence="2">Uncharacterized protein</fullName>
    </submittedName>
</protein>
<reference evidence="2" key="1">
    <citation type="submission" date="2018-05" db="EMBL/GenBank/DDBJ databases">
        <title>Draft genome of Mucuna pruriens seed.</title>
        <authorList>
            <person name="Nnadi N.E."/>
            <person name="Vos R."/>
            <person name="Hasami M.H."/>
            <person name="Devisetty U.K."/>
            <person name="Aguiy J.C."/>
        </authorList>
    </citation>
    <scope>NUCLEOTIDE SEQUENCE [LARGE SCALE GENOMIC DNA]</scope>
    <source>
        <strain evidence="2">JCA_2017</strain>
    </source>
</reference>
<organism evidence="2 3">
    <name type="scientific">Mucuna pruriens</name>
    <name type="common">Velvet bean</name>
    <name type="synonym">Dolichos pruriens</name>
    <dbReference type="NCBI Taxonomy" id="157652"/>
    <lineage>
        <taxon>Eukaryota</taxon>
        <taxon>Viridiplantae</taxon>
        <taxon>Streptophyta</taxon>
        <taxon>Embryophyta</taxon>
        <taxon>Tracheophyta</taxon>
        <taxon>Spermatophyta</taxon>
        <taxon>Magnoliopsida</taxon>
        <taxon>eudicotyledons</taxon>
        <taxon>Gunneridae</taxon>
        <taxon>Pentapetalae</taxon>
        <taxon>rosids</taxon>
        <taxon>fabids</taxon>
        <taxon>Fabales</taxon>
        <taxon>Fabaceae</taxon>
        <taxon>Papilionoideae</taxon>
        <taxon>50 kb inversion clade</taxon>
        <taxon>NPAAA clade</taxon>
        <taxon>indigoferoid/millettioid clade</taxon>
        <taxon>Phaseoleae</taxon>
        <taxon>Mucuna</taxon>
    </lineage>
</organism>
<dbReference type="AlphaFoldDB" id="A0A371ESS3"/>
<sequence length="270" mass="31591">MDLMRAYLKESEEATMIRFLHGLNREIQDRVELQNYGTLKELEHQAVKVEMQLRRRSAFRRSTVGSSSLRERGREEEKVRSEKSPKKGNEPFQGRKEIVVTPSTTVPRTSNIIRAMIVRDDREVTSDSSHRETSTSSEFESHSDDSHFEGYLLMVRRLMGSHMRENIFHSRCLVLGNWCSIIIDRRIYVNVASERLVRKLTLPTLVHLRPYKHQWLSEHKELVVTRGHTPIVGRPWQFDRKVNHDGATNKFTFVPMGQKEILKTLSPREV</sequence>
<feature type="compositionally biased region" description="Basic and acidic residues" evidence="1">
    <location>
        <begin position="69"/>
        <end position="96"/>
    </location>
</feature>
<gene>
    <name evidence="2" type="ORF">CR513_51838</name>
</gene>
<evidence type="ECO:0000313" key="2">
    <source>
        <dbReference type="EMBL" id="RDX69092.1"/>
    </source>
</evidence>
<name>A0A371ESS3_MUCPR</name>
<dbReference type="PANTHER" id="PTHR35046">
    <property type="entry name" value="ZINC KNUCKLE (CCHC-TYPE) FAMILY PROTEIN"/>
    <property type="match status" value="1"/>
</dbReference>
<evidence type="ECO:0000256" key="1">
    <source>
        <dbReference type="SAM" id="MobiDB-lite"/>
    </source>
</evidence>
<dbReference type="EMBL" id="QJKJ01012263">
    <property type="protein sequence ID" value="RDX69092.1"/>
    <property type="molecule type" value="Genomic_DNA"/>
</dbReference>
<feature type="region of interest" description="Disordered" evidence="1">
    <location>
        <begin position="60"/>
        <end position="96"/>
    </location>
</feature>
<dbReference type="PANTHER" id="PTHR35046:SF26">
    <property type="entry name" value="RNA-DIRECTED DNA POLYMERASE"/>
    <property type="match status" value="1"/>
</dbReference>